<dbReference type="Gene3D" id="3.40.50.150">
    <property type="entry name" value="Vaccinia Virus protein VP39"/>
    <property type="match status" value="1"/>
</dbReference>
<dbReference type="Gene3D" id="3.40.50.12180">
    <property type="match status" value="1"/>
</dbReference>
<dbReference type="WBParaSite" id="SVE_0138000.1">
    <property type="protein sequence ID" value="SVE_0138000.1"/>
    <property type="gene ID" value="SVE_0138000"/>
</dbReference>
<reference evidence="1" key="1">
    <citation type="submission" date="2014-07" db="EMBL/GenBank/DDBJ databases">
        <authorList>
            <person name="Martin A.A"/>
            <person name="De Silva N."/>
        </authorList>
    </citation>
    <scope>NUCLEOTIDE SEQUENCE</scope>
</reference>
<proteinExistence type="predicted"/>
<dbReference type="Proteomes" id="UP000035680">
    <property type="component" value="Unassembled WGS sequence"/>
</dbReference>
<accession>A0A0K0EXX3</accession>
<name>A0A0K0EXX3_STRVS</name>
<dbReference type="InterPro" id="IPR029063">
    <property type="entry name" value="SAM-dependent_MTases_sf"/>
</dbReference>
<sequence length="272" mass="31985">MKEDGCLIFNELCIPSTDNNKGRKCYKPIIVESISILQQYPRNILSYLDVIESIRIIDEFGIAWQFYIDVLTSSPTYITYGLEWRYLMLRARKCRANTNDIKIWKLNGMKHLLNKISNHMALPSNCHQYAEKSFADKIFSSEIEHYDNKYKDYKPPEPKTAWYHRICPFRVLTDYETVIWCSEPSSHFYEYSIEKVNSYGDKKMFFIYSNAHPMDALNPPCSANYVIKVFMSVDILDNFTLGFNHFLKAIGVELTRIFLLGSYKTKEEKKES</sequence>
<dbReference type="AlphaFoldDB" id="A0A0K0EXX3"/>
<keyword evidence="1" id="KW-1185">Reference proteome</keyword>
<organism evidence="1 2">
    <name type="scientific">Strongyloides venezuelensis</name>
    <name type="common">Threadworm</name>
    <dbReference type="NCBI Taxonomy" id="75913"/>
    <lineage>
        <taxon>Eukaryota</taxon>
        <taxon>Metazoa</taxon>
        <taxon>Ecdysozoa</taxon>
        <taxon>Nematoda</taxon>
        <taxon>Chromadorea</taxon>
        <taxon>Rhabditida</taxon>
        <taxon>Tylenchina</taxon>
        <taxon>Panagrolaimomorpha</taxon>
        <taxon>Strongyloidoidea</taxon>
        <taxon>Strongyloididae</taxon>
        <taxon>Strongyloides</taxon>
    </lineage>
</organism>
<dbReference type="STRING" id="75913.A0A0K0EXX3"/>
<evidence type="ECO:0000313" key="1">
    <source>
        <dbReference type="Proteomes" id="UP000035680"/>
    </source>
</evidence>
<evidence type="ECO:0000313" key="2">
    <source>
        <dbReference type="WBParaSite" id="SVE_0138000.1"/>
    </source>
</evidence>
<reference evidence="2" key="2">
    <citation type="submission" date="2015-08" db="UniProtKB">
        <authorList>
            <consortium name="WormBaseParasite"/>
        </authorList>
    </citation>
    <scope>IDENTIFICATION</scope>
</reference>
<protein>
    <submittedName>
        <fullName evidence="2">SKICH domain-containing protein</fullName>
    </submittedName>
</protein>